<evidence type="ECO:0000313" key="2">
    <source>
        <dbReference type="EMBL" id="PKI52727.1"/>
    </source>
</evidence>
<dbReference type="Proteomes" id="UP000197138">
    <property type="component" value="Unassembled WGS sequence"/>
</dbReference>
<protein>
    <submittedName>
        <fullName evidence="1">Uncharacterized protein</fullName>
    </submittedName>
</protein>
<evidence type="ECO:0000313" key="3">
    <source>
        <dbReference type="Proteomes" id="UP000197138"/>
    </source>
</evidence>
<evidence type="ECO:0000313" key="1">
    <source>
        <dbReference type="EMBL" id="OWM75880.1"/>
    </source>
</evidence>
<dbReference type="Proteomes" id="UP000233551">
    <property type="component" value="Unassembled WGS sequence"/>
</dbReference>
<reference evidence="3" key="1">
    <citation type="journal article" date="2017" name="Plant J.">
        <title>The pomegranate (Punica granatum L.) genome and the genomics of punicalagin biosynthesis.</title>
        <authorList>
            <person name="Qin G."/>
            <person name="Xu C."/>
            <person name="Ming R."/>
            <person name="Tang H."/>
            <person name="Guyot R."/>
            <person name="Kramer E.M."/>
            <person name="Hu Y."/>
            <person name="Yi X."/>
            <person name="Qi Y."/>
            <person name="Xu X."/>
            <person name="Gao Z."/>
            <person name="Pan H."/>
            <person name="Jian J."/>
            <person name="Tian Y."/>
            <person name="Yue Z."/>
            <person name="Xu Y."/>
        </authorList>
    </citation>
    <scope>NUCLEOTIDE SEQUENCE [LARGE SCALE GENOMIC DNA]</scope>
    <source>
        <strain evidence="3">cv. Dabenzi</strain>
    </source>
</reference>
<evidence type="ECO:0000313" key="4">
    <source>
        <dbReference type="Proteomes" id="UP000233551"/>
    </source>
</evidence>
<proteinExistence type="predicted"/>
<organism evidence="1 3">
    <name type="scientific">Punica granatum</name>
    <name type="common">Pomegranate</name>
    <dbReference type="NCBI Taxonomy" id="22663"/>
    <lineage>
        <taxon>Eukaryota</taxon>
        <taxon>Viridiplantae</taxon>
        <taxon>Streptophyta</taxon>
        <taxon>Embryophyta</taxon>
        <taxon>Tracheophyta</taxon>
        <taxon>Spermatophyta</taxon>
        <taxon>Magnoliopsida</taxon>
        <taxon>eudicotyledons</taxon>
        <taxon>Gunneridae</taxon>
        <taxon>Pentapetalae</taxon>
        <taxon>rosids</taxon>
        <taxon>malvids</taxon>
        <taxon>Myrtales</taxon>
        <taxon>Lythraceae</taxon>
        <taxon>Punica</taxon>
    </lineage>
</organism>
<keyword evidence="4" id="KW-1185">Reference proteome</keyword>
<dbReference type="EMBL" id="MTKT01003224">
    <property type="protein sequence ID" value="OWM75880.1"/>
    <property type="molecule type" value="Genomic_DNA"/>
</dbReference>
<comment type="caution">
    <text evidence="1">The sequence shown here is derived from an EMBL/GenBank/DDBJ whole genome shotgun (WGS) entry which is preliminary data.</text>
</comment>
<sequence>MWINYMESQTTVASLKNRNFMELRLANVDYEVEVADVDVFYDAAKENGVEIRADAGASTPSKAILLSISKNEDPYLKSH</sequence>
<reference evidence="1" key="2">
    <citation type="submission" date="2017-06" db="EMBL/GenBank/DDBJ databases">
        <title>The pomegranate genome and the genomics of punicalagin biosynthesis.</title>
        <authorList>
            <person name="Xu C."/>
        </authorList>
    </citation>
    <scope>NUCLEOTIDE SEQUENCE [LARGE SCALE GENOMIC DNA]</scope>
    <source>
        <tissue evidence="1">Fresh leaf</tissue>
    </source>
</reference>
<name>A0A218WU27_PUNGR</name>
<dbReference type="EMBL" id="PGOL01001899">
    <property type="protein sequence ID" value="PKI52727.1"/>
    <property type="molecule type" value="Genomic_DNA"/>
</dbReference>
<reference evidence="2 4" key="3">
    <citation type="submission" date="2017-11" db="EMBL/GenBank/DDBJ databases">
        <title>De-novo sequencing of pomegranate (Punica granatum L.) genome.</title>
        <authorList>
            <person name="Akparov Z."/>
            <person name="Amiraslanov A."/>
            <person name="Hajiyeva S."/>
            <person name="Abbasov M."/>
            <person name="Kaur K."/>
            <person name="Hamwieh A."/>
            <person name="Solovyev V."/>
            <person name="Salamov A."/>
            <person name="Braich B."/>
            <person name="Kosarev P."/>
            <person name="Mahmoud A."/>
            <person name="Hajiyev E."/>
            <person name="Babayeva S."/>
            <person name="Izzatullayeva V."/>
            <person name="Mammadov A."/>
            <person name="Mammadov A."/>
            <person name="Sharifova S."/>
            <person name="Ojaghi J."/>
            <person name="Eynullazada K."/>
            <person name="Bayramov B."/>
            <person name="Abdulazimova A."/>
            <person name="Shahmuradov I."/>
        </authorList>
    </citation>
    <scope>NUCLEOTIDE SEQUENCE [LARGE SCALE GENOMIC DNA]</scope>
    <source>
        <strain evidence="2">AG2017</strain>
        <strain evidence="4">cv. AG2017</strain>
        <tissue evidence="2">Leaf</tissue>
    </source>
</reference>
<accession>A0A218WU27</accession>
<gene>
    <name evidence="1" type="ORF">CDL15_Pgr009524</name>
    <name evidence="2" type="ORF">CRG98_026878</name>
</gene>
<dbReference type="AlphaFoldDB" id="A0A218WU27"/>